<keyword evidence="4" id="KW-0677">Repeat</keyword>
<keyword evidence="5" id="KW-0238">DNA-binding</keyword>
<dbReference type="OrthoDB" id="9890280at2759"/>
<dbReference type="InterPro" id="IPR036322">
    <property type="entry name" value="WD40_repeat_dom_sf"/>
</dbReference>
<dbReference type="Gene3D" id="2.130.10.10">
    <property type="entry name" value="YVTN repeat-like/Quinoprotein amine dehydrogenase"/>
    <property type="match status" value="1"/>
</dbReference>
<dbReference type="EMBL" id="MCGR01000154">
    <property type="protein sequence ID" value="ORY38511.1"/>
    <property type="molecule type" value="Genomic_DNA"/>
</dbReference>
<evidence type="ECO:0000256" key="2">
    <source>
        <dbReference type="ARBA" id="ARBA00021132"/>
    </source>
</evidence>
<evidence type="ECO:0000313" key="8">
    <source>
        <dbReference type="Proteomes" id="UP000193467"/>
    </source>
</evidence>
<evidence type="ECO:0000256" key="6">
    <source>
        <dbReference type="SAM" id="MobiDB-lite"/>
    </source>
</evidence>
<gene>
    <name evidence="7" type="ORF">BCR35DRAFT_356513</name>
</gene>
<feature type="region of interest" description="Disordered" evidence="6">
    <location>
        <begin position="25"/>
        <end position="100"/>
    </location>
</feature>
<evidence type="ECO:0000256" key="4">
    <source>
        <dbReference type="ARBA" id="ARBA00022737"/>
    </source>
</evidence>
<keyword evidence="5" id="KW-0227">DNA damage</keyword>
<proteinExistence type="inferred from homology"/>
<evidence type="ECO:0000313" key="7">
    <source>
        <dbReference type="EMBL" id="ORY38511.1"/>
    </source>
</evidence>
<evidence type="ECO:0000256" key="5">
    <source>
        <dbReference type="RuleBase" id="RU365004"/>
    </source>
</evidence>
<dbReference type="GO" id="GO:2000001">
    <property type="term" value="P:regulation of DNA damage checkpoint"/>
    <property type="evidence" value="ECO:0007669"/>
    <property type="project" value="TreeGrafter"/>
</dbReference>
<dbReference type="STRING" id="106004.A0A1Y2BUT0"/>
<dbReference type="GO" id="GO:0006974">
    <property type="term" value="P:DNA damage response"/>
    <property type="evidence" value="ECO:0007669"/>
    <property type="project" value="UniProtKB-KW"/>
</dbReference>
<organism evidence="7 8">
    <name type="scientific">Leucosporidium creatinivorum</name>
    <dbReference type="NCBI Taxonomy" id="106004"/>
    <lineage>
        <taxon>Eukaryota</taxon>
        <taxon>Fungi</taxon>
        <taxon>Dikarya</taxon>
        <taxon>Basidiomycota</taxon>
        <taxon>Pucciniomycotina</taxon>
        <taxon>Microbotryomycetes</taxon>
        <taxon>Leucosporidiales</taxon>
        <taxon>Leucosporidium</taxon>
    </lineage>
</organism>
<dbReference type="GO" id="GO:0005634">
    <property type="term" value="C:nucleus"/>
    <property type="evidence" value="ECO:0007669"/>
    <property type="project" value="TreeGrafter"/>
</dbReference>
<comment type="similarity">
    <text evidence="1 5">Belongs to the WD repeat DDB2/WDR76 family.</text>
</comment>
<dbReference type="PANTHER" id="PTHR14773">
    <property type="entry name" value="WD REPEAT-CONTAINING PROTEIN 76"/>
    <property type="match status" value="1"/>
</dbReference>
<dbReference type="SMART" id="SM00320">
    <property type="entry name" value="WD40"/>
    <property type="match status" value="5"/>
</dbReference>
<dbReference type="InterPro" id="IPR050853">
    <property type="entry name" value="WD_repeat_DNA-damage-binding"/>
</dbReference>
<comment type="caution">
    <text evidence="7">The sequence shown here is derived from an EMBL/GenBank/DDBJ whole genome shotgun (WGS) entry which is preliminary data.</text>
</comment>
<keyword evidence="3 5" id="KW-0853">WD repeat</keyword>
<protein>
    <recommendedName>
        <fullName evidence="2 5">DNA damage-binding protein CMR1</fullName>
    </recommendedName>
</protein>
<dbReference type="SUPFAM" id="SSF50978">
    <property type="entry name" value="WD40 repeat-like"/>
    <property type="match status" value="1"/>
</dbReference>
<accession>A0A1Y2BUT0</accession>
<evidence type="ECO:0000256" key="1">
    <source>
        <dbReference type="ARBA" id="ARBA00005434"/>
    </source>
</evidence>
<reference evidence="7 8" key="1">
    <citation type="submission" date="2016-07" db="EMBL/GenBank/DDBJ databases">
        <title>Pervasive Adenine N6-methylation of Active Genes in Fungi.</title>
        <authorList>
            <consortium name="DOE Joint Genome Institute"/>
            <person name="Mondo S.J."/>
            <person name="Dannebaum R.O."/>
            <person name="Kuo R.C."/>
            <person name="Labutti K."/>
            <person name="Haridas S."/>
            <person name="Kuo A."/>
            <person name="Salamov A."/>
            <person name="Ahrendt S.R."/>
            <person name="Lipzen A."/>
            <person name="Sullivan W."/>
            <person name="Andreopoulos W.B."/>
            <person name="Clum A."/>
            <person name="Lindquist E."/>
            <person name="Daum C."/>
            <person name="Ramamoorthy G.K."/>
            <person name="Gryganskyi A."/>
            <person name="Culley D."/>
            <person name="Magnuson J.K."/>
            <person name="James T.Y."/>
            <person name="O'Malley M.A."/>
            <person name="Stajich J.E."/>
            <person name="Spatafora J.W."/>
            <person name="Visel A."/>
            <person name="Grigoriev I.V."/>
        </authorList>
    </citation>
    <scope>NUCLEOTIDE SEQUENCE [LARGE SCALE GENOMIC DNA]</scope>
    <source>
        <strain evidence="7 8">62-1032</strain>
    </source>
</reference>
<evidence type="ECO:0000256" key="3">
    <source>
        <dbReference type="ARBA" id="ARBA00022574"/>
    </source>
</evidence>
<dbReference type="InterPro" id="IPR015943">
    <property type="entry name" value="WD40/YVTN_repeat-like_dom_sf"/>
</dbReference>
<dbReference type="AlphaFoldDB" id="A0A1Y2BUT0"/>
<sequence>MSVYAQLYQKRHAQDEQIRVALDLVELQAPRPSPTKPKASKAPQRKAPADETGKRKSGRQTSAKGVDELSTAAAAAQADELAKKEEEEEKRRRKHDPRTIEALDRVTGSLDQFSLRDDLKSLAARSKAIEKTWFDTEPPAYATEESAEELQSALKELEHRGTVKITPERVYSLHYHPDTTKDLIFVGDKEGNVGLWDATEAQAADEEGEGEDKGRCWHWRAHQHSISSLKFAPTDLDTLYTASYDCTLRKTNLETGSAEEVIDVDRWVDSENGWIHAFDFNREGNQIWAVDNDGGIIHRDLREPMQQARRWKVDDWKIGSISVNPIKPSIGVTAHLKHGLCLWDFEKLLGMPEKSETPAIDKECVVSRYEFSKGCSSSFWDRSGTKVLTTSYDDLIRVFDINPRKLGRKKDLVPSVEMGHNCQTGAYVSVFRAQWSTCPTLPLHAIIANLDRTLDVYAPYPSLQNQPRVRSVARLGERIDSTVPAITASHPTREARFVGGHSGGKVSFYAPPDDWIDVDE</sequence>
<comment type="function">
    <text evidence="5">DNA-binding protein that binds to both single- and double-stranded DNA. Binds preferentially to UV-damaged DNA. May be involved in DNA-metabolic processes.</text>
</comment>
<dbReference type="PANTHER" id="PTHR14773:SF0">
    <property type="entry name" value="WD REPEAT-CONTAINING PROTEIN 76"/>
    <property type="match status" value="1"/>
</dbReference>
<dbReference type="Proteomes" id="UP000193467">
    <property type="component" value="Unassembled WGS sequence"/>
</dbReference>
<dbReference type="GO" id="GO:0003677">
    <property type="term" value="F:DNA binding"/>
    <property type="evidence" value="ECO:0007669"/>
    <property type="project" value="UniProtKB-UniRule"/>
</dbReference>
<dbReference type="InParanoid" id="A0A1Y2BUT0"/>
<dbReference type="InterPro" id="IPR001680">
    <property type="entry name" value="WD40_rpt"/>
</dbReference>
<keyword evidence="8" id="KW-1185">Reference proteome</keyword>
<name>A0A1Y2BUT0_9BASI</name>